<name>A0A835XNA5_9CHLO</name>
<evidence type="ECO:0008006" key="4">
    <source>
        <dbReference type="Google" id="ProtNLM"/>
    </source>
</evidence>
<evidence type="ECO:0000313" key="3">
    <source>
        <dbReference type="Proteomes" id="UP000612055"/>
    </source>
</evidence>
<feature type="compositionally biased region" description="Gly residues" evidence="1">
    <location>
        <begin position="826"/>
        <end position="846"/>
    </location>
</feature>
<gene>
    <name evidence="2" type="ORF">HYH03_015913</name>
</gene>
<feature type="region of interest" description="Disordered" evidence="1">
    <location>
        <begin position="406"/>
        <end position="426"/>
    </location>
</feature>
<dbReference type="EMBL" id="JAEHOE010000131">
    <property type="protein sequence ID" value="KAG2485331.1"/>
    <property type="molecule type" value="Genomic_DNA"/>
</dbReference>
<dbReference type="Proteomes" id="UP000612055">
    <property type="component" value="Unassembled WGS sequence"/>
</dbReference>
<comment type="caution">
    <text evidence="2">The sequence shown here is derived from an EMBL/GenBank/DDBJ whole genome shotgun (WGS) entry which is preliminary data.</text>
</comment>
<proteinExistence type="predicted"/>
<sequence>MQTCCPEQCSEAPGQPAEASTDADECLGAEAPHLPPEVVALLGSHLTLEERLVAGATCRAWRSAIHGAFPHVLFPLDDAATPSGRSRPAAQWAALLRAAGLRGAPASMELRVSGNMAGTGSLTRMLLGLGGHGLLERLCVRQAPYFEGVRLRPCRNLRPGRRRGRTAALVGTDYPFWGPEALALALAPLRRLRSLALRGCFLAQGCEAGLCEGLARGPGLTALELLPPGPLQQHMQGGYRYRPVSGCLQGDCLAASPSAATLRSLSLGGQMAPPRVLAMLAASLPALRVLRLAPLRLCAEPAGRDTTTYGGNGSGGGGPVGWRDLAMPLAMFTQLALLDLQLYDSQDRSYNWPPSGSNPADWAQRAAAAAAGLLGSLWPPSPAASYSSSPPWPLLPASVPSFPSRPLGSPAAALHPHSASGAGAGPGAGAAGVAPLRPMLRLAWHPDAAGLPPDAGRALVEAAAAHAGRMAGLGLALGPDHSGRPGSVPWGMLASLRHITCLALYSGPGRHRRGPHLSHAAPLPTPGDLVLLAASLPALHTLELAAPADVALPGGAASAAPLPYLEELAAQSLAAAAAGGGGGGRAEGSGGCGEGLVSALRGFGRLRHLQLTLWGPPHWETRPLPRAAVAVVAGAMGGWLRPAAGTGAKQEAAADPDPGAPNKVRLEAAAWEKEGCSGEANTFGAQRRAVGGNDGTGGGVLAEHAGWAADTRAAMVLQQLVNAYGASAVPYASSARPPPTAPPLWPLVPEAEAEAAAGLPAWLLGLLDPPPAELAETDGEMAAARRAQTRPEPTLPPVPIAVRRQGPRQDGLVDDPAFGAIATVKSGGGSGRGGGGAGSGGGAGGGGDVACRDWEGGCRFAVSCLARAAFWPGLGQLWGAHDATPLDGVLCVGPLLRLRCLPPSLELLELRGVLGVSIDDGDRVRDGGLRAGSGGGTVDGKVEGVNGLMEGRGGAAWKGAGGGGLALPRLACVRVCAGSKWEEWAVGGSLESVRRRGGLPVGCRVEVGHGRMEPAVRGGGGPWLQAEAEACCACAGG</sequence>
<accession>A0A835XNA5</accession>
<feature type="region of interest" description="Disordered" evidence="1">
    <location>
        <begin position="1"/>
        <end position="21"/>
    </location>
</feature>
<protein>
    <recommendedName>
        <fullName evidence="4">F-box domain-containing protein</fullName>
    </recommendedName>
</protein>
<evidence type="ECO:0000313" key="2">
    <source>
        <dbReference type="EMBL" id="KAG2485331.1"/>
    </source>
</evidence>
<dbReference type="AlphaFoldDB" id="A0A835XNA5"/>
<keyword evidence="3" id="KW-1185">Reference proteome</keyword>
<organism evidence="2 3">
    <name type="scientific">Edaphochlamys debaryana</name>
    <dbReference type="NCBI Taxonomy" id="47281"/>
    <lineage>
        <taxon>Eukaryota</taxon>
        <taxon>Viridiplantae</taxon>
        <taxon>Chlorophyta</taxon>
        <taxon>core chlorophytes</taxon>
        <taxon>Chlorophyceae</taxon>
        <taxon>CS clade</taxon>
        <taxon>Chlamydomonadales</taxon>
        <taxon>Chlamydomonadales incertae sedis</taxon>
        <taxon>Edaphochlamys</taxon>
    </lineage>
</organism>
<feature type="region of interest" description="Disordered" evidence="1">
    <location>
        <begin position="824"/>
        <end position="846"/>
    </location>
</feature>
<dbReference type="OrthoDB" id="10688516at2759"/>
<reference evidence="2" key="1">
    <citation type="journal article" date="2020" name="bioRxiv">
        <title>Comparative genomics of Chlamydomonas.</title>
        <authorList>
            <person name="Craig R.J."/>
            <person name="Hasan A.R."/>
            <person name="Ness R.W."/>
            <person name="Keightley P.D."/>
        </authorList>
    </citation>
    <scope>NUCLEOTIDE SEQUENCE</scope>
    <source>
        <strain evidence="2">CCAP 11/70</strain>
    </source>
</reference>
<feature type="compositionally biased region" description="Low complexity" evidence="1">
    <location>
        <begin position="408"/>
        <end position="421"/>
    </location>
</feature>
<evidence type="ECO:0000256" key="1">
    <source>
        <dbReference type="SAM" id="MobiDB-lite"/>
    </source>
</evidence>